<evidence type="ECO:0000256" key="5">
    <source>
        <dbReference type="ARBA" id="ARBA00023004"/>
    </source>
</evidence>
<proteinExistence type="predicted"/>
<dbReference type="Pfam" id="PF16199">
    <property type="entry name" value="Radical_SAM_C"/>
    <property type="match status" value="1"/>
</dbReference>
<dbReference type="InterPro" id="IPR058240">
    <property type="entry name" value="rSAM_sf"/>
</dbReference>
<dbReference type="NCBIfam" id="TIGR01212">
    <property type="entry name" value="TIGR01212 family radical SAM protein"/>
    <property type="match status" value="1"/>
</dbReference>
<evidence type="ECO:0000259" key="7">
    <source>
        <dbReference type="PROSITE" id="PS51918"/>
    </source>
</evidence>
<keyword evidence="4" id="KW-0479">Metal-binding</keyword>
<keyword evidence="2" id="KW-0004">4Fe-4S</keyword>
<dbReference type="GO" id="GO:0046872">
    <property type="term" value="F:metal ion binding"/>
    <property type="evidence" value="ECO:0007669"/>
    <property type="project" value="UniProtKB-KW"/>
</dbReference>
<protein>
    <recommendedName>
        <fullName evidence="7">Radical SAM core domain-containing protein</fullName>
    </recommendedName>
</protein>
<evidence type="ECO:0000256" key="6">
    <source>
        <dbReference type="ARBA" id="ARBA00023014"/>
    </source>
</evidence>
<evidence type="ECO:0000256" key="3">
    <source>
        <dbReference type="ARBA" id="ARBA00022691"/>
    </source>
</evidence>
<dbReference type="AlphaFoldDB" id="A0A382JU76"/>
<sequence>MQKTFTRKANSLPPPVISALPEGFHGDPVSFDHGKPYRPLSQHYREHFGVKVYKVSVSVAQTCPNREGRNGMQVCLFCDEWGSAAYHLEREKPLEEQIQINREAIRQRYRARQFLVYFQAYTNTHGRSQHLRQWFEMALGQQGIVGLVLGTRPDCLPRRVIELLRECAKKTYLSVELGVQSLRDDQLQFLSRGHDAAASVGAIQKLKQIKGINVCAHLIFGLPHETETQLKETAETLSELQVDGVKLHNLHVLRGTPLEENYRKAEFKPLSLETYARRVAVFLDHLSPHVAVHRLAAVASRWDELVAPEWNRDKMRPVQFIEDLMLCHGHRQGRFSLSNRSHKKQTDSFPVALHLPNRACF</sequence>
<dbReference type="GO" id="GO:0051539">
    <property type="term" value="F:4 iron, 4 sulfur cluster binding"/>
    <property type="evidence" value="ECO:0007669"/>
    <property type="project" value="UniProtKB-KW"/>
</dbReference>
<dbReference type="InterPro" id="IPR023404">
    <property type="entry name" value="rSAM_horseshoe"/>
</dbReference>
<gene>
    <name evidence="8" type="ORF">METZ01_LOCUS268150</name>
</gene>
<feature type="domain" description="Radical SAM core" evidence="7">
    <location>
        <begin position="47"/>
        <end position="289"/>
    </location>
</feature>
<dbReference type="InterPro" id="IPR005911">
    <property type="entry name" value="YhcC-like"/>
</dbReference>
<dbReference type="PANTHER" id="PTHR11135">
    <property type="entry name" value="HISTONE ACETYLTRANSFERASE-RELATED"/>
    <property type="match status" value="1"/>
</dbReference>
<dbReference type="SFLD" id="SFLDS00029">
    <property type="entry name" value="Radical_SAM"/>
    <property type="match status" value="1"/>
</dbReference>
<dbReference type="SMART" id="SM00729">
    <property type="entry name" value="Elp3"/>
    <property type="match status" value="1"/>
</dbReference>
<dbReference type="GO" id="GO:0003824">
    <property type="term" value="F:catalytic activity"/>
    <property type="evidence" value="ECO:0007669"/>
    <property type="project" value="InterPro"/>
</dbReference>
<dbReference type="InterPro" id="IPR006638">
    <property type="entry name" value="Elp3/MiaA/NifB-like_rSAM"/>
</dbReference>
<dbReference type="EMBL" id="UINC01076280">
    <property type="protein sequence ID" value="SVC15296.1"/>
    <property type="molecule type" value="Genomic_DNA"/>
</dbReference>
<dbReference type="SFLD" id="SFLDG01086">
    <property type="entry name" value="elongater_protein-like"/>
    <property type="match status" value="1"/>
</dbReference>
<evidence type="ECO:0000256" key="4">
    <source>
        <dbReference type="ARBA" id="ARBA00022723"/>
    </source>
</evidence>
<dbReference type="Pfam" id="PF04055">
    <property type="entry name" value="Radical_SAM"/>
    <property type="match status" value="1"/>
</dbReference>
<dbReference type="SUPFAM" id="SSF102114">
    <property type="entry name" value="Radical SAM enzymes"/>
    <property type="match status" value="1"/>
</dbReference>
<evidence type="ECO:0000256" key="2">
    <source>
        <dbReference type="ARBA" id="ARBA00022485"/>
    </source>
</evidence>
<dbReference type="InterPro" id="IPR007197">
    <property type="entry name" value="rSAM"/>
</dbReference>
<dbReference type="SFLD" id="SFLDG01091">
    <property type="entry name" value="uncharacterized_CHP01210-like"/>
    <property type="match status" value="1"/>
</dbReference>
<evidence type="ECO:0000313" key="8">
    <source>
        <dbReference type="EMBL" id="SVC15296.1"/>
    </source>
</evidence>
<dbReference type="InterPro" id="IPR032432">
    <property type="entry name" value="Radical_SAM_C"/>
</dbReference>
<keyword evidence="3" id="KW-0949">S-adenosyl-L-methionine</keyword>
<evidence type="ECO:0000256" key="1">
    <source>
        <dbReference type="ARBA" id="ARBA00001966"/>
    </source>
</evidence>
<reference evidence="8" key="1">
    <citation type="submission" date="2018-05" db="EMBL/GenBank/DDBJ databases">
        <authorList>
            <person name="Lanie J.A."/>
            <person name="Ng W.-L."/>
            <person name="Kazmierczak K.M."/>
            <person name="Andrzejewski T.M."/>
            <person name="Davidsen T.M."/>
            <person name="Wayne K.J."/>
            <person name="Tettelin H."/>
            <person name="Glass J.I."/>
            <person name="Rusch D."/>
            <person name="Podicherti R."/>
            <person name="Tsui H.-C.T."/>
            <person name="Winkler M.E."/>
        </authorList>
    </citation>
    <scope>NUCLEOTIDE SEQUENCE</scope>
</reference>
<name>A0A382JU76_9ZZZZ</name>
<dbReference type="Gene3D" id="3.80.30.20">
    <property type="entry name" value="tm_1862 like domain"/>
    <property type="match status" value="1"/>
</dbReference>
<accession>A0A382JU76</accession>
<keyword evidence="5" id="KW-0408">Iron</keyword>
<dbReference type="InterPro" id="IPR039661">
    <property type="entry name" value="ELP3"/>
</dbReference>
<dbReference type="PANTHER" id="PTHR11135:SF1">
    <property type="entry name" value="PROTEIN YHCC"/>
    <property type="match status" value="1"/>
</dbReference>
<keyword evidence="6" id="KW-0411">Iron-sulfur</keyword>
<comment type="cofactor">
    <cofactor evidence="1">
        <name>[4Fe-4S] cluster</name>
        <dbReference type="ChEBI" id="CHEBI:49883"/>
    </cofactor>
</comment>
<organism evidence="8">
    <name type="scientific">marine metagenome</name>
    <dbReference type="NCBI Taxonomy" id="408172"/>
    <lineage>
        <taxon>unclassified sequences</taxon>
        <taxon>metagenomes</taxon>
        <taxon>ecological metagenomes</taxon>
    </lineage>
</organism>
<dbReference type="PROSITE" id="PS51918">
    <property type="entry name" value="RADICAL_SAM"/>
    <property type="match status" value="1"/>
</dbReference>